<comment type="caution">
    <text evidence="9">The sequence shown here is derived from an EMBL/GenBank/DDBJ whole genome shotgun (WGS) entry which is preliminary data.</text>
</comment>
<evidence type="ECO:0000256" key="2">
    <source>
        <dbReference type="ARBA" id="ARBA00005551"/>
    </source>
</evidence>
<organism evidence="9 10">
    <name type="scientific">Candidatus Woesebacteria bacterium GW2011_GWA2_40_7</name>
    <dbReference type="NCBI Taxonomy" id="1618562"/>
    <lineage>
        <taxon>Bacteria</taxon>
        <taxon>Candidatus Woeseibacteriota</taxon>
    </lineage>
</organism>
<comment type="similarity">
    <text evidence="2">Belongs to the monovalent cation:proton antiporter 2 (CPA2) transporter (TC 2.A.37) family.</text>
</comment>
<dbReference type="PANTHER" id="PTHR42751">
    <property type="entry name" value="SODIUM/HYDROGEN EXCHANGER FAMILY/TRKA DOMAIN PROTEIN"/>
    <property type="match status" value="1"/>
</dbReference>
<dbReference type="Pfam" id="PF00999">
    <property type="entry name" value="Na_H_Exchanger"/>
    <property type="match status" value="1"/>
</dbReference>
<dbReference type="PANTHER" id="PTHR42751:SF6">
    <property type="entry name" value="CONSERVED INTEGRAL MEMBRANE TRANSPORT PROTEIN-RELATED"/>
    <property type="match status" value="1"/>
</dbReference>
<name>A0A0G0WBG7_9BACT</name>
<proteinExistence type="inferred from homology"/>
<evidence type="ECO:0000259" key="8">
    <source>
        <dbReference type="Pfam" id="PF00999"/>
    </source>
</evidence>
<feature type="transmembrane region" description="Helical" evidence="7">
    <location>
        <begin position="31"/>
        <end position="47"/>
    </location>
</feature>
<gene>
    <name evidence="9" type="ORF">UU16_C0039G0019</name>
</gene>
<feature type="transmembrane region" description="Helical" evidence="7">
    <location>
        <begin position="54"/>
        <end position="71"/>
    </location>
</feature>
<dbReference type="InterPro" id="IPR038770">
    <property type="entry name" value="Na+/solute_symporter_sf"/>
</dbReference>
<evidence type="ECO:0000256" key="5">
    <source>
        <dbReference type="ARBA" id="ARBA00022989"/>
    </source>
</evidence>
<feature type="transmembrane region" description="Helical" evidence="7">
    <location>
        <begin position="107"/>
        <end position="126"/>
    </location>
</feature>
<evidence type="ECO:0000256" key="1">
    <source>
        <dbReference type="ARBA" id="ARBA00004141"/>
    </source>
</evidence>
<keyword evidence="4 7" id="KW-0812">Transmembrane</keyword>
<reference evidence="9 10" key="1">
    <citation type="journal article" date="2015" name="Nature">
        <title>rRNA introns, odd ribosomes, and small enigmatic genomes across a large radiation of phyla.</title>
        <authorList>
            <person name="Brown C.T."/>
            <person name="Hug L.A."/>
            <person name="Thomas B.C."/>
            <person name="Sharon I."/>
            <person name="Castelle C.J."/>
            <person name="Singh A."/>
            <person name="Wilkins M.J."/>
            <person name="Williams K.H."/>
            <person name="Banfield J.F."/>
        </authorList>
    </citation>
    <scope>NUCLEOTIDE SEQUENCE [LARGE SCALE GENOMIC DNA]</scope>
</reference>
<accession>A0A0G0WBG7</accession>
<keyword evidence="6 7" id="KW-0472">Membrane</keyword>
<dbReference type="InterPro" id="IPR006153">
    <property type="entry name" value="Cation/H_exchanger_TM"/>
</dbReference>
<sequence>MEFVLPLFLLILAAATGGILAKLAKLPPLLGYIVGGLVFGTVVPPAVRNIARLSEVGTILLLFSIGLELSLSKLSKFFKIAIFGATAQIVAVSLISFFVLKALGIEVIPAIILSAGFSLSSTALVVKVLSDRGEIDTLHGGVMTAWLLVQDLAVVPMMVILTGSTVVALTKSFIVIVIAIILGKSLVPFLIHKIALTNSRELLVLTSITLALGVAVVTYLFGVSPALGAFLAGIAISDTQEHHAVFAEIRPLRDLFVALFFVSLGFLISPSVLVSKFGFIIFLAFGVLLLKSIVVFLVTAAFGFRGRSAVAASMGLSQIGEFALVIYSSALVSVSFSRPAKKFYQRVVFWKTISLFVVTAE</sequence>
<dbReference type="Gene3D" id="1.20.1530.20">
    <property type="match status" value="1"/>
</dbReference>
<feature type="transmembrane region" description="Helical" evidence="7">
    <location>
        <begin position="173"/>
        <end position="191"/>
    </location>
</feature>
<evidence type="ECO:0000256" key="3">
    <source>
        <dbReference type="ARBA" id="ARBA00022448"/>
    </source>
</evidence>
<evidence type="ECO:0000313" key="10">
    <source>
        <dbReference type="Proteomes" id="UP000034013"/>
    </source>
</evidence>
<dbReference type="Proteomes" id="UP000034013">
    <property type="component" value="Unassembled WGS sequence"/>
</dbReference>
<dbReference type="GO" id="GO:0015297">
    <property type="term" value="F:antiporter activity"/>
    <property type="evidence" value="ECO:0007669"/>
    <property type="project" value="InterPro"/>
</dbReference>
<protein>
    <submittedName>
        <fullName evidence="9">Potassium/proton antiporter</fullName>
    </submittedName>
</protein>
<feature type="transmembrane region" description="Helical" evidence="7">
    <location>
        <begin position="203"/>
        <end position="234"/>
    </location>
</feature>
<dbReference type="GO" id="GO:0016020">
    <property type="term" value="C:membrane"/>
    <property type="evidence" value="ECO:0007669"/>
    <property type="project" value="UniProtKB-SubCell"/>
</dbReference>
<feature type="domain" description="Cation/H+ exchanger transmembrane" evidence="8">
    <location>
        <begin position="11"/>
        <end position="358"/>
    </location>
</feature>
<feature type="transmembrane region" description="Helical" evidence="7">
    <location>
        <begin position="138"/>
        <end position="161"/>
    </location>
</feature>
<evidence type="ECO:0000313" key="9">
    <source>
        <dbReference type="EMBL" id="KKR72567.1"/>
    </source>
</evidence>
<feature type="transmembrane region" description="Helical" evidence="7">
    <location>
        <begin position="279"/>
        <end position="304"/>
    </location>
</feature>
<dbReference type="AlphaFoldDB" id="A0A0G0WBG7"/>
<keyword evidence="3" id="KW-0813">Transport</keyword>
<keyword evidence="5 7" id="KW-1133">Transmembrane helix</keyword>
<evidence type="ECO:0000256" key="7">
    <source>
        <dbReference type="SAM" id="Phobius"/>
    </source>
</evidence>
<comment type="subcellular location">
    <subcellularLocation>
        <location evidence="1">Membrane</location>
        <topology evidence="1">Multi-pass membrane protein</topology>
    </subcellularLocation>
</comment>
<feature type="transmembrane region" description="Helical" evidence="7">
    <location>
        <begin position="255"/>
        <end position="273"/>
    </location>
</feature>
<feature type="transmembrane region" description="Helical" evidence="7">
    <location>
        <begin position="77"/>
        <end position="100"/>
    </location>
</feature>
<evidence type="ECO:0000256" key="4">
    <source>
        <dbReference type="ARBA" id="ARBA00022692"/>
    </source>
</evidence>
<evidence type="ECO:0000256" key="6">
    <source>
        <dbReference type="ARBA" id="ARBA00023136"/>
    </source>
</evidence>
<feature type="transmembrane region" description="Helical" evidence="7">
    <location>
        <begin position="316"/>
        <end position="337"/>
    </location>
</feature>
<dbReference type="GO" id="GO:1902600">
    <property type="term" value="P:proton transmembrane transport"/>
    <property type="evidence" value="ECO:0007669"/>
    <property type="project" value="InterPro"/>
</dbReference>
<dbReference type="EMBL" id="LBZO01000039">
    <property type="protein sequence ID" value="KKR72567.1"/>
    <property type="molecule type" value="Genomic_DNA"/>
</dbReference>